<feature type="domain" description="Peptidase S8/S53" evidence="5">
    <location>
        <begin position="56"/>
        <end position="201"/>
    </location>
</feature>
<evidence type="ECO:0000313" key="6">
    <source>
        <dbReference type="EMBL" id="QDU77930.1"/>
    </source>
</evidence>
<evidence type="ECO:0000256" key="4">
    <source>
        <dbReference type="ARBA" id="ARBA00022825"/>
    </source>
</evidence>
<sequence>MTPTAFYHLDDADELNSIRGTDDTFSSLPFIKSNNSNKSQLEGAISGTRFERSRSYLNLLHGIDWLIGPEAEIDILNLSLGLKSRDFNEHEPLQIATRYAYQSNKVVVTAAGNDGPCENTLQSLARARWVISVGATDCDRNLLDLSSRGVANKMSPTLVTNGVPNPEDYQHPNMPETARKFGPSTSLACARMSRIAAFTMSMMRFLFACMAEVQQAHVLGIFAPPIRFVVIGFADTGIFPGYQDLWNPTVRSFMANGNTSYQVSCDHNTIKSLYDIFSFLLEEKLAIELSTSPEAVRTFLNVMAIPLENRKCHEVGSGYLDLDVAIDFWTNITPVKLLKILLPRKHHGKLVYHFQDSGPIFRDSFVIYLSDMASRGPTHGDCAMMGYLRH</sequence>
<dbReference type="InterPro" id="IPR000209">
    <property type="entry name" value="Peptidase_S8/S53_dom"/>
</dbReference>
<dbReference type="Gene3D" id="3.40.50.200">
    <property type="entry name" value="Peptidase S8/S53 domain"/>
    <property type="match status" value="1"/>
</dbReference>
<dbReference type="RefSeq" id="WP_144977288.1">
    <property type="nucleotide sequence ID" value="NZ_CP036289.1"/>
</dbReference>
<evidence type="ECO:0000256" key="2">
    <source>
        <dbReference type="ARBA" id="ARBA00022670"/>
    </source>
</evidence>
<keyword evidence="4" id="KW-0720">Serine protease</keyword>
<accession>A0A518CFC3</accession>
<dbReference type="EMBL" id="CP036289">
    <property type="protein sequence ID" value="QDU77930.1"/>
    <property type="molecule type" value="Genomic_DNA"/>
</dbReference>
<evidence type="ECO:0000256" key="3">
    <source>
        <dbReference type="ARBA" id="ARBA00022801"/>
    </source>
</evidence>
<dbReference type="OrthoDB" id="9790784at2"/>
<dbReference type="EC" id="3.4.21.-" evidence="6"/>
<proteinExistence type="inferred from homology"/>
<keyword evidence="2 6" id="KW-0645">Protease</keyword>
<evidence type="ECO:0000256" key="1">
    <source>
        <dbReference type="ARBA" id="ARBA00011073"/>
    </source>
</evidence>
<dbReference type="KEGG" id="bvo:Pan97_50090"/>
<keyword evidence="3 6" id="KW-0378">Hydrolase</keyword>
<dbReference type="SUPFAM" id="SSF52743">
    <property type="entry name" value="Subtilisin-like"/>
    <property type="match status" value="1"/>
</dbReference>
<keyword evidence="7" id="KW-1185">Reference proteome</keyword>
<name>A0A518CFC3_9BACT</name>
<gene>
    <name evidence="6" type="primary">aprX</name>
    <name evidence="6" type="ORF">Pan97_50090</name>
</gene>
<evidence type="ECO:0000313" key="7">
    <source>
        <dbReference type="Proteomes" id="UP000318626"/>
    </source>
</evidence>
<dbReference type="PANTHER" id="PTHR43806:SF11">
    <property type="entry name" value="CEREVISIN-RELATED"/>
    <property type="match status" value="1"/>
</dbReference>
<dbReference type="InterPro" id="IPR036852">
    <property type="entry name" value="Peptidase_S8/S53_dom_sf"/>
</dbReference>
<dbReference type="InterPro" id="IPR050131">
    <property type="entry name" value="Peptidase_S8_subtilisin-like"/>
</dbReference>
<dbReference type="Proteomes" id="UP000318626">
    <property type="component" value="Chromosome"/>
</dbReference>
<dbReference type="GO" id="GO:0006508">
    <property type="term" value="P:proteolysis"/>
    <property type="evidence" value="ECO:0007669"/>
    <property type="project" value="UniProtKB-KW"/>
</dbReference>
<evidence type="ECO:0000259" key="5">
    <source>
        <dbReference type="Pfam" id="PF00082"/>
    </source>
</evidence>
<dbReference type="AlphaFoldDB" id="A0A518CFC3"/>
<dbReference type="PANTHER" id="PTHR43806">
    <property type="entry name" value="PEPTIDASE S8"/>
    <property type="match status" value="1"/>
</dbReference>
<comment type="similarity">
    <text evidence="1">Belongs to the peptidase S8 family.</text>
</comment>
<reference evidence="7" key="1">
    <citation type="submission" date="2019-02" db="EMBL/GenBank/DDBJ databases">
        <title>Deep-cultivation of Planctomycetes and their phenomic and genomic characterization uncovers novel biology.</title>
        <authorList>
            <person name="Wiegand S."/>
            <person name="Jogler M."/>
            <person name="Boedeker C."/>
            <person name="Pinto D."/>
            <person name="Vollmers J."/>
            <person name="Rivas-Marin E."/>
            <person name="Kohn T."/>
            <person name="Peeters S.H."/>
            <person name="Heuer A."/>
            <person name="Rast P."/>
            <person name="Oberbeckmann S."/>
            <person name="Bunk B."/>
            <person name="Jeske O."/>
            <person name="Meyerdierks A."/>
            <person name="Storesund J.E."/>
            <person name="Kallscheuer N."/>
            <person name="Luecker S."/>
            <person name="Lage O.M."/>
            <person name="Pohl T."/>
            <person name="Merkel B.J."/>
            <person name="Hornburger P."/>
            <person name="Mueller R.-W."/>
            <person name="Bruemmer F."/>
            <person name="Labrenz M."/>
            <person name="Spormann A.M."/>
            <person name="Op den Camp H."/>
            <person name="Overmann J."/>
            <person name="Amann R."/>
            <person name="Jetten M.S.M."/>
            <person name="Mascher T."/>
            <person name="Medema M.H."/>
            <person name="Devos D.P."/>
            <person name="Kaster A.-K."/>
            <person name="Ovreas L."/>
            <person name="Rohde M."/>
            <person name="Galperin M.Y."/>
            <person name="Jogler C."/>
        </authorList>
    </citation>
    <scope>NUCLEOTIDE SEQUENCE [LARGE SCALE GENOMIC DNA]</scope>
    <source>
        <strain evidence="7">Pan97</strain>
    </source>
</reference>
<protein>
    <submittedName>
        <fullName evidence="6">Serine protease AprX</fullName>
        <ecNumber evidence="6">3.4.21.-</ecNumber>
    </submittedName>
</protein>
<dbReference type="GO" id="GO:0004252">
    <property type="term" value="F:serine-type endopeptidase activity"/>
    <property type="evidence" value="ECO:0007669"/>
    <property type="project" value="InterPro"/>
</dbReference>
<organism evidence="6 7">
    <name type="scientific">Bremerella volcania</name>
    <dbReference type="NCBI Taxonomy" id="2527984"/>
    <lineage>
        <taxon>Bacteria</taxon>
        <taxon>Pseudomonadati</taxon>
        <taxon>Planctomycetota</taxon>
        <taxon>Planctomycetia</taxon>
        <taxon>Pirellulales</taxon>
        <taxon>Pirellulaceae</taxon>
        <taxon>Bremerella</taxon>
    </lineage>
</organism>
<dbReference type="Pfam" id="PF00082">
    <property type="entry name" value="Peptidase_S8"/>
    <property type="match status" value="1"/>
</dbReference>